<sequence length="57" mass="6389">MRKWSRHRVSRAWESSGSSATSYARAPLVREGANSHNACHLWPILAIPSHFETSAAR</sequence>
<evidence type="ECO:0000256" key="1">
    <source>
        <dbReference type="SAM" id="MobiDB-lite"/>
    </source>
</evidence>
<dbReference type="HOGENOM" id="CLU_2987800_0_0_4"/>
<reference evidence="2" key="1">
    <citation type="submission" date="2009-05" db="EMBL/GenBank/DDBJ databases">
        <authorList>
            <person name="Harkins D.M."/>
            <person name="DeShazer D."/>
            <person name="Woods D.E."/>
            <person name="Brinkac L.M."/>
            <person name="Brown K.A."/>
            <person name="Hung G.C."/>
            <person name="Tuanyok A."/>
            <person name="Zhang B."/>
            <person name="Nierman W.C."/>
        </authorList>
    </citation>
    <scope>NUCLEOTIDE SEQUENCE [LARGE SCALE GENOMIC DNA]</scope>
    <source>
        <strain evidence="2">1710a</strain>
    </source>
</reference>
<dbReference type="EMBL" id="CM000833">
    <property type="protein sequence ID" value="EET02948.1"/>
    <property type="molecule type" value="Genomic_DNA"/>
</dbReference>
<dbReference type="AlphaFoldDB" id="A0A0E1VQ73"/>
<accession>A0A0E1VQ73</accession>
<gene>
    <name evidence="2" type="ORF">BURPS1710A_A1856</name>
</gene>
<organism evidence="2">
    <name type="scientific">Burkholderia pseudomallei 1710a</name>
    <dbReference type="NCBI Taxonomy" id="320371"/>
    <lineage>
        <taxon>Bacteria</taxon>
        <taxon>Pseudomonadati</taxon>
        <taxon>Pseudomonadota</taxon>
        <taxon>Betaproteobacteria</taxon>
        <taxon>Burkholderiales</taxon>
        <taxon>Burkholderiaceae</taxon>
        <taxon>Burkholderia</taxon>
        <taxon>pseudomallei group</taxon>
    </lineage>
</organism>
<proteinExistence type="predicted"/>
<feature type="region of interest" description="Disordered" evidence="1">
    <location>
        <begin position="1"/>
        <end position="24"/>
    </location>
</feature>
<protein>
    <submittedName>
        <fullName evidence="2">Uncharacterized protein</fullName>
    </submittedName>
</protein>
<evidence type="ECO:0000313" key="2">
    <source>
        <dbReference type="EMBL" id="EET02948.1"/>
    </source>
</evidence>
<dbReference type="Proteomes" id="UP000001812">
    <property type="component" value="Chromosome II"/>
</dbReference>
<feature type="compositionally biased region" description="Polar residues" evidence="1">
    <location>
        <begin position="13"/>
        <end position="22"/>
    </location>
</feature>
<feature type="compositionally biased region" description="Basic residues" evidence="1">
    <location>
        <begin position="1"/>
        <end position="10"/>
    </location>
</feature>
<name>A0A0E1VQ73_BURPE</name>